<feature type="region of interest" description="Disordered" evidence="2">
    <location>
        <begin position="197"/>
        <end position="216"/>
    </location>
</feature>
<feature type="coiled-coil region" evidence="1">
    <location>
        <begin position="43"/>
        <end position="73"/>
    </location>
</feature>
<evidence type="ECO:0000313" key="4">
    <source>
        <dbReference type="Proteomes" id="UP001201812"/>
    </source>
</evidence>
<keyword evidence="4" id="KW-1185">Reference proteome</keyword>
<evidence type="ECO:0000256" key="1">
    <source>
        <dbReference type="SAM" id="Coils"/>
    </source>
</evidence>
<accession>A0AAD4MQI9</accession>
<dbReference type="Proteomes" id="UP001201812">
    <property type="component" value="Unassembled WGS sequence"/>
</dbReference>
<evidence type="ECO:0000256" key="2">
    <source>
        <dbReference type="SAM" id="MobiDB-lite"/>
    </source>
</evidence>
<comment type="caution">
    <text evidence="3">The sequence shown here is derived from an EMBL/GenBank/DDBJ whole genome shotgun (WGS) entry which is preliminary data.</text>
</comment>
<keyword evidence="1" id="KW-0175">Coiled coil</keyword>
<dbReference type="EMBL" id="JAKKPZ010000080">
    <property type="protein sequence ID" value="KAI1703599.1"/>
    <property type="molecule type" value="Genomic_DNA"/>
</dbReference>
<gene>
    <name evidence="3" type="ORF">DdX_14836</name>
</gene>
<evidence type="ECO:0000313" key="3">
    <source>
        <dbReference type="EMBL" id="KAI1703599.1"/>
    </source>
</evidence>
<protein>
    <submittedName>
        <fullName evidence="3">Uncharacterized protein</fullName>
    </submittedName>
</protein>
<dbReference type="AlphaFoldDB" id="A0AAD4MQI9"/>
<sequence>MMQKAKSDSDLVKAKVNVAAKEAHYNSMRSIFEAQRKTYIRALKDKEKTENEYAEAITALEEARRMAEIAQREYDLVNIVGMPVRHLDPDCNRITFDPDIDSIAPKSQMAMKRFKCNNLQATSSDPQERLKKFGAMLRAKVDLSGKQIRHDVLKSALPIKQTIEENAAKEEQKAMAEMEKADIDLENAKQEQIAAQMNSDRISNMGRNSRIQAQIE</sequence>
<organism evidence="3 4">
    <name type="scientific">Ditylenchus destructor</name>
    <dbReference type="NCBI Taxonomy" id="166010"/>
    <lineage>
        <taxon>Eukaryota</taxon>
        <taxon>Metazoa</taxon>
        <taxon>Ecdysozoa</taxon>
        <taxon>Nematoda</taxon>
        <taxon>Chromadorea</taxon>
        <taxon>Rhabditida</taxon>
        <taxon>Tylenchina</taxon>
        <taxon>Tylenchomorpha</taxon>
        <taxon>Sphaerularioidea</taxon>
        <taxon>Anguinidae</taxon>
        <taxon>Anguininae</taxon>
        <taxon>Ditylenchus</taxon>
    </lineage>
</organism>
<proteinExistence type="predicted"/>
<reference evidence="3" key="1">
    <citation type="submission" date="2022-01" db="EMBL/GenBank/DDBJ databases">
        <title>Genome Sequence Resource for Two Populations of Ditylenchus destructor, the Migratory Endoparasitic Phytonematode.</title>
        <authorList>
            <person name="Zhang H."/>
            <person name="Lin R."/>
            <person name="Xie B."/>
        </authorList>
    </citation>
    <scope>NUCLEOTIDE SEQUENCE</scope>
    <source>
        <strain evidence="3">BazhouSP</strain>
    </source>
</reference>
<name>A0AAD4MQI9_9BILA</name>